<feature type="transmembrane region" description="Helical" evidence="8">
    <location>
        <begin position="26"/>
        <end position="46"/>
    </location>
</feature>
<dbReference type="PROSITE" id="PS50928">
    <property type="entry name" value="ABC_TM1"/>
    <property type="match status" value="1"/>
</dbReference>
<keyword evidence="4" id="KW-0997">Cell inner membrane</keyword>
<keyword evidence="7 8" id="KW-0472">Membrane</keyword>
<evidence type="ECO:0000256" key="6">
    <source>
        <dbReference type="ARBA" id="ARBA00022989"/>
    </source>
</evidence>
<evidence type="ECO:0000256" key="7">
    <source>
        <dbReference type="ARBA" id="ARBA00023136"/>
    </source>
</evidence>
<evidence type="ECO:0000259" key="9">
    <source>
        <dbReference type="PROSITE" id="PS50928"/>
    </source>
</evidence>
<keyword evidence="3" id="KW-1003">Cell membrane</keyword>
<dbReference type="InterPro" id="IPR050366">
    <property type="entry name" value="BP-dependent_transpt_permease"/>
</dbReference>
<feature type="transmembrane region" description="Helical" evidence="8">
    <location>
        <begin position="252"/>
        <end position="272"/>
    </location>
</feature>
<evidence type="ECO:0000256" key="2">
    <source>
        <dbReference type="ARBA" id="ARBA00022448"/>
    </source>
</evidence>
<comment type="caution">
    <text evidence="10">The sequence shown here is derived from an EMBL/GenBank/DDBJ whole genome shotgun (WGS) entry which is preliminary data.</text>
</comment>
<keyword evidence="2 8" id="KW-0813">Transport</keyword>
<gene>
    <name evidence="10" type="ORF">QFI96_016360</name>
</gene>
<comment type="similarity">
    <text evidence="8">Belongs to the binding-protein-dependent transport system permease family.</text>
</comment>
<keyword evidence="11" id="KW-1185">Reference proteome</keyword>
<dbReference type="InterPro" id="IPR035906">
    <property type="entry name" value="MetI-like_sf"/>
</dbReference>
<evidence type="ECO:0000256" key="1">
    <source>
        <dbReference type="ARBA" id="ARBA00004429"/>
    </source>
</evidence>
<evidence type="ECO:0000256" key="4">
    <source>
        <dbReference type="ARBA" id="ARBA00022519"/>
    </source>
</evidence>
<dbReference type="CDD" id="cd06261">
    <property type="entry name" value="TM_PBP2"/>
    <property type="match status" value="1"/>
</dbReference>
<proteinExistence type="inferred from homology"/>
<name>A0ABU9FBV8_9ENTR</name>
<dbReference type="Gene3D" id="1.10.3720.10">
    <property type="entry name" value="MetI-like"/>
    <property type="match status" value="1"/>
</dbReference>
<sequence length="283" mass="30090">MSLVDYATAVRRRAPLRQPLRWRPGLWLAWSVMILALLMALAPQWFSAGDPLEGIAGAQRLPPQAAHWLGTDQLGRDLWTRIVYGAVHSLSAALAAVAIGLLVGTTLGTLAGAAAGRVESLVMRLVDVLLAIPSLLLSLTVIILLGFGTVNAAVAVGAASVASFARLARAEVVRVRHSDYVEAAFGSGGTFFAVFWRHILPNSLTAVLAFATLQFGQAILALSTLSFLGYGTPPPVPEWGLLIAEGRNYLSTAWWLTTFPGVAVIAVVLAANRISRQFTGERS</sequence>
<evidence type="ECO:0000256" key="5">
    <source>
        <dbReference type="ARBA" id="ARBA00022692"/>
    </source>
</evidence>
<organism evidence="10 11">
    <name type="scientific">Raoultella lignicola</name>
    <dbReference type="NCBI Taxonomy" id="3040939"/>
    <lineage>
        <taxon>Bacteria</taxon>
        <taxon>Pseudomonadati</taxon>
        <taxon>Pseudomonadota</taxon>
        <taxon>Gammaproteobacteria</taxon>
        <taxon>Enterobacterales</taxon>
        <taxon>Enterobacteriaceae</taxon>
        <taxon>Klebsiella/Raoultella group</taxon>
        <taxon>Raoultella</taxon>
    </lineage>
</organism>
<evidence type="ECO:0000256" key="3">
    <source>
        <dbReference type="ARBA" id="ARBA00022475"/>
    </source>
</evidence>
<dbReference type="InterPro" id="IPR000515">
    <property type="entry name" value="MetI-like"/>
</dbReference>
<dbReference type="SUPFAM" id="SSF161098">
    <property type="entry name" value="MetI-like"/>
    <property type="match status" value="1"/>
</dbReference>
<dbReference type="Proteomes" id="UP001312893">
    <property type="component" value="Unassembled WGS sequence"/>
</dbReference>
<evidence type="ECO:0000313" key="11">
    <source>
        <dbReference type="Proteomes" id="UP001312893"/>
    </source>
</evidence>
<evidence type="ECO:0000256" key="8">
    <source>
        <dbReference type="RuleBase" id="RU363032"/>
    </source>
</evidence>
<dbReference type="EMBL" id="JARXNK020000104">
    <property type="protein sequence ID" value="MEL0553271.1"/>
    <property type="molecule type" value="Genomic_DNA"/>
</dbReference>
<accession>A0ABU9FBV8</accession>
<dbReference type="RefSeq" id="WP_154143789.1">
    <property type="nucleotide sequence ID" value="NZ_JARXNK020000104.1"/>
</dbReference>
<comment type="subcellular location">
    <subcellularLocation>
        <location evidence="1">Cell inner membrane</location>
        <topology evidence="1">Multi-pass membrane protein</topology>
    </subcellularLocation>
    <subcellularLocation>
        <location evidence="8">Cell membrane</location>
        <topology evidence="8">Multi-pass membrane protein</topology>
    </subcellularLocation>
</comment>
<feature type="transmembrane region" description="Helical" evidence="8">
    <location>
        <begin position="125"/>
        <end position="144"/>
    </location>
</feature>
<dbReference type="Pfam" id="PF00528">
    <property type="entry name" value="BPD_transp_1"/>
    <property type="match status" value="1"/>
</dbReference>
<keyword evidence="5 8" id="KW-0812">Transmembrane</keyword>
<dbReference type="PANTHER" id="PTHR43386">
    <property type="entry name" value="OLIGOPEPTIDE TRANSPORT SYSTEM PERMEASE PROTEIN APPC"/>
    <property type="match status" value="1"/>
</dbReference>
<feature type="domain" description="ABC transmembrane type-1" evidence="9">
    <location>
        <begin position="86"/>
        <end position="275"/>
    </location>
</feature>
<evidence type="ECO:0000313" key="10">
    <source>
        <dbReference type="EMBL" id="MEL0553271.1"/>
    </source>
</evidence>
<reference evidence="10 11" key="1">
    <citation type="submission" date="2024-04" db="EMBL/GenBank/DDBJ databases">
        <title>Two novel Raoultella species associated with bleeding cankers of broadleaf hosts, Raoultella scottia sp. nov. and Raoultella lignicola sp. nov.</title>
        <authorList>
            <person name="Brady C.L."/>
        </authorList>
    </citation>
    <scope>NUCLEOTIDE SEQUENCE [LARGE SCALE GENOMIC DNA]</scope>
    <source>
        <strain evidence="10 11">TW_WC1a.1</strain>
    </source>
</reference>
<feature type="transmembrane region" description="Helical" evidence="8">
    <location>
        <begin position="90"/>
        <end position="113"/>
    </location>
</feature>
<keyword evidence="6 8" id="KW-1133">Transmembrane helix</keyword>
<protein>
    <submittedName>
        <fullName evidence="10">ABC transporter permease</fullName>
    </submittedName>
</protein>
<dbReference type="PANTHER" id="PTHR43386:SF25">
    <property type="entry name" value="PEPTIDE ABC TRANSPORTER PERMEASE PROTEIN"/>
    <property type="match status" value="1"/>
</dbReference>
<feature type="transmembrane region" description="Helical" evidence="8">
    <location>
        <begin position="206"/>
        <end position="232"/>
    </location>
</feature>